<name>A0A2G4F678_9CYAN</name>
<dbReference type="GO" id="GO:0005524">
    <property type="term" value="F:ATP binding"/>
    <property type="evidence" value="ECO:0007669"/>
    <property type="project" value="UniProtKB-KW"/>
</dbReference>
<feature type="domain" description="ATPase AAA-type core" evidence="1">
    <location>
        <begin position="51"/>
        <end position="366"/>
    </location>
</feature>
<accession>A0A2G4F678</accession>
<keyword evidence="3" id="KW-1185">Reference proteome</keyword>
<evidence type="ECO:0000259" key="1">
    <source>
        <dbReference type="Pfam" id="PF13304"/>
    </source>
</evidence>
<dbReference type="SUPFAM" id="SSF52540">
    <property type="entry name" value="P-loop containing nucleoside triphosphate hydrolases"/>
    <property type="match status" value="1"/>
</dbReference>
<evidence type="ECO:0000313" key="2">
    <source>
        <dbReference type="EMBL" id="PHX57293.1"/>
    </source>
</evidence>
<dbReference type="Proteomes" id="UP000226442">
    <property type="component" value="Unassembled WGS sequence"/>
</dbReference>
<dbReference type="PANTHER" id="PTHR40396:SF1">
    <property type="entry name" value="ATPASE AAA-TYPE CORE DOMAIN-CONTAINING PROTEIN"/>
    <property type="match status" value="1"/>
</dbReference>
<dbReference type="GO" id="GO:0016887">
    <property type="term" value="F:ATP hydrolysis activity"/>
    <property type="evidence" value="ECO:0007669"/>
    <property type="project" value="InterPro"/>
</dbReference>
<dbReference type="InterPro" id="IPR027417">
    <property type="entry name" value="P-loop_NTPase"/>
</dbReference>
<dbReference type="Pfam" id="PF13304">
    <property type="entry name" value="AAA_21"/>
    <property type="match status" value="1"/>
</dbReference>
<keyword evidence="2" id="KW-0067">ATP-binding</keyword>
<protein>
    <submittedName>
        <fullName evidence="2">ATP-binding protein</fullName>
    </submittedName>
</protein>
<sequence length="425" mass="48231">MLIGFSVGNYKSFKETVTLSMVASSITEEEKELDANNLFEINHKLNLLKSAAIYGANSSGKSNLIAAINFMKWFVLNSSKETQVSEAIDVEAFRLSTETEKEPSFFEIVFLLEGKTFRYGFEVNAREVVSEWLSQADDSEEKMLFERDFDKCILGDFPEGQGISDKTRSNALFLSVVAQFNGKISGKILLWFSKTLQLISGLQDRQYRKETLESFENDRHRHDIIEFIKKLDLGIADIQITNQPAFIISNNKALYARSYGGSLYLNSESKPTVKTIHPKYDADGKQTAIELFDIEKHESEGTNKLFALAGILLDTLRIGKILLIDELDARLHPLITRELIYLFNSNVTNPHNAQLIFTTHDTNLLSSKTFRKDQIWFTEKDNKGATDFYSLVEYKVGKNASFEDDYIIGKYGAIPFIGNFKELIG</sequence>
<dbReference type="PANTHER" id="PTHR40396">
    <property type="entry name" value="ATPASE-LIKE PROTEIN"/>
    <property type="match status" value="1"/>
</dbReference>
<comment type="caution">
    <text evidence="2">The sequence shown here is derived from an EMBL/GenBank/DDBJ whole genome shotgun (WGS) entry which is preliminary data.</text>
</comment>
<dbReference type="OrthoDB" id="9809324at2"/>
<keyword evidence="2" id="KW-0547">Nucleotide-binding</keyword>
<proteinExistence type="predicted"/>
<dbReference type="InterPro" id="IPR003959">
    <property type="entry name" value="ATPase_AAA_core"/>
</dbReference>
<dbReference type="AlphaFoldDB" id="A0A2G4F678"/>
<dbReference type="EMBL" id="NXIB02000003">
    <property type="protein sequence ID" value="PHX57293.1"/>
    <property type="molecule type" value="Genomic_DNA"/>
</dbReference>
<dbReference type="Gene3D" id="3.40.50.300">
    <property type="entry name" value="P-loop containing nucleotide triphosphate hydrolases"/>
    <property type="match status" value="1"/>
</dbReference>
<reference evidence="2" key="1">
    <citation type="submission" date="2017-10" db="EMBL/GenBank/DDBJ databases">
        <title>Draft genome sequence of the planktic cyanobacteria Tychonema bourrellyi isolated from alpine lentic freshwater.</title>
        <authorList>
            <person name="Tett A."/>
            <person name="Armanini F."/>
            <person name="Asnicar F."/>
            <person name="Boscaini A."/>
            <person name="Pasolli E."/>
            <person name="Zolfo M."/>
            <person name="Donati C."/>
            <person name="Salmaso N."/>
            <person name="Segata N."/>
        </authorList>
    </citation>
    <scope>NUCLEOTIDE SEQUENCE</scope>
    <source>
        <strain evidence="2">FEM_GT703</strain>
    </source>
</reference>
<gene>
    <name evidence="2" type="ORF">CP500_001005</name>
</gene>
<organism evidence="2 3">
    <name type="scientific">Tychonema bourrellyi FEM_GT703</name>
    <dbReference type="NCBI Taxonomy" id="2040638"/>
    <lineage>
        <taxon>Bacteria</taxon>
        <taxon>Bacillati</taxon>
        <taxon>Cyanobacteriota</taxon>
        <taxon>Cyanophyceae</taxon>
        <taxon>Oscillatoriophycideae</taxon>
        <taxon>Oscillatoriales</taxon>
        <taxon>Microcoleaceae</taxon>
        <taxon>Tychonema</taxon>
    </lineage>
</organism>
<evidence type="ECO:0000313" key="3">
    <source>
        <dbReference type="Proteomes" id="UP000226442"/>
    </source>
</evidence>